<accession>A0A8H6YJQ3</accession>
<dbReference type="OrthoDB" id="2017544at2759"/>
<dbReference type="GO" id="GO:0005739">
    <property type="term" value="C:mitochondrion"/>
    <property type="evidence" value="ECO:0007669"/>
    <property type="project" value="TreeGrafter"/>
</dbReference>
<dbReference type="EMBL" id="JACAZH010000009">
    <property type="protein sequence ID" value="KAF7359556.1"/>
    <property type="molecule type" value="Genomic_DNA"/>
</dbReference>
<name>A0A8H6YJQ3_9AGAR</name>
<evidence type="ECO:0000259" key="2">
    <source>
        <dbReference type="Pfam" id="PF01709"/>
    </source>
</evidence>
<comment type="similarity">
    <text evidence="1">Belongs to the TACO1 family.</text>
</comment>
<gene>
    <name evidence="4" type="ORF">MSAN_01298700</name>
</gene>
<dbReference type="InterPro" id="IPR049083">
    <property type="entry name" value="TACO1_YebC_N"/>
</dbReference>
<dbReference type="Gene3D" id="1.10.10.200">
    <property type="match status" value="1"/>
</dbReference>
<dbReference type="Pfam" id="PF01709">
    <property type="entry name" value="Transcrip_reg"/>
    <property type="match status" value="1"/>
</dbReference>
<dbReference type="InterPro" id="IPR002876">
    <property type="entry name" value="Transcrip_reg_TACO1-like"/>
</dbReference>
<dbReference type="InterPro" id="IPR029072">
    <property type="entry name" value="YebC-like"/>
</dbReference>
<feature type="domain" description="TACO1/YebC-like N-terminal" evidence="3">
    <location>
        <begin position="25"/>
        <end position="93"/>
    </location>
</feature>
<organism evidence="4 5">
    <name type="scientific">Mycena sanguinolenta</name>
    <dbReference type="NCBI Taxonomy" id="230812"/>
    <lineage>
        <taxon>Eukaryota</taxon>
        <taxon>Fungi</taxon>
        <taxon>Dikarya</taxon>
        <taxon>Basidiomycota</taxon>
        <taxon>Agaricomycotina</taxon>
        <taxon>Agaricomycetes</taxon>
        <taxon>Agaricomycetidae</taxon>
        <taxon>Agaricales</taxon>
        <taxon>Marasmiineae</taxon>
        <taxon>Mycenaceae</taxon>
        <taxon>Mycena</taxon>
    </lineage>
</organism>
<evidence type="ECO:0000259" key="3">
    <source>
        <dbReference type="Pfam" id="PF20772"/>
    </source>
</evidence>
<evidence type="ECO:0000256" key="1">
    <source>
        <dbReference type="ARBA" id="ARBA00008724"/>
    </source>
</evidence>
<dbReference type="InterPro" id="IPR048300">
    <property type="entry name" value="TACO1_YebC-like_2nd/3rd_dom"/>
</dbReference>
<dbReference type="SUPFAM" id="SSF75625">
    <property type="entry name" value="YebC-like"/>
    <property type="match status" value="1"/>
</dbReference>
<comment type="caution">
    <text evidence="4">The sequence shown here is derived from an EMBL/GenBank/DDBJ whole genome shotgun (WGS) entry which is preliminary data.</text>
</comment>
<protein>
    <submittedName>
        <fullName evidence="4">Uncharacterized protein</fullName>
    </submittedName>
</protein>
<dbReference type="Gene3D" id="3.30.70.980">
    <property type="match status" value="2"/>
</dbReference>
<dbReference type="Pfam" id="PF20772">
    <property type="entry name" value="TACO1_YebC_N"/>
    <property type="match status" value="1"/>
</dbReference>
<dbReference type="PANTHER" id="PTHR12532">
    <property type="entry name" value="TRANSLATIONAL ACTIVATOR OF CYTOCHROME C OXIDASE 1"/>
    <property type="match status" value="1"/>
</dbReference>
<sequence length="275" mass="30572">MMLRSVIASGFRSFSSTRPALSGHNKWSKIKEKKGINDAKKSIAYTKTSREIMLAVRLGGSADPETNSALAAILRRLKDIPKENIQNALDKAIKKRDQRGEDVVYQALAYGKVGLMIECTTDNPSRTIGNLRHILSEHNARIASVGFMFRRIGSVKVIARKEPDEIALIELIDIATENGAEGVTEHFWSDMEVELRFTCPPEQLRQLTTALSVPGVCQTLLASEIMFTPIDADAPIDTDNIVDEEDPDMAAKISDLVGEIEDNEDTKRVWTSWSR</sequence>
<dbReference type="InterPro" id="IPR017856">
    <property type="entry name" value="Integrase-like_N"/>
</dbReference>
<dbReference type="PANTHER" id="PTHR12532:SF0">
    <property type="entry name" value="TRANSLATIONAL ACTIVATOR OF CYTOCHROME C OXIDASE 1"/>
    <property type="match status" value="1"/>
</dbReference>
<evidence type="ECO:0000313" key="5">
    <source>
        <dbReference type="Proteomes" id="UP000623467"/>
    </source>
</evidence>
<feature type="domain" description="TACO1/YebC-like second and third" evidence="2">
    <location>
        <begin position="101"/>
        <end position="272"/>
    </location>
</feature>
<keyword evidence="5" id="KW-1185">Reference proteome</keyword>
<dbReference type="Proteomes" id="UP000623467">
    <property type="component" value="Unassembled WGS sequence"/>
</dbReference>
<dbReference type="InterPro" id="IPR026564">
    <property type="entry name" value="Transcrip_reg_TACO1-like_dom3"/>
</dbReference>
<evidence type="ECO:0000313" key="4">
    <source>
        <dbReference type="EMBL" id="KAF7359556.1"/>
    </source>
</evidence>
<reference evidence="4" key="1">
    <citation type="submission" date="2020-05" db="EMBL/GenBank/DDBJ databases">
        <title>Mycena genomes resolve the evolution of fungal bioluminescence.</title>
        <authorList>
            <person name="Tsai I.J."/>
        </authorList>
    </citation>
    <scope>NUCLEOTIDE SEQUENCE</scope>
    <source>
        <strain evidence="4">160909Yilan</strain>
    </source>
</reference>
<proteinExistence type="inferred from homology"/>
<dbReference type="AlphaFoldDB" id="A0A8H6YJQ3"/>